<feature type="signal peptide" evidence="1">
    <location>
        <begin position="1"/>
        <end position="19"/>
    </location>
</feature>
<dbReference type="OrthoDB" id="7582310at2"/>
<proteinExistence type="predicted"/>
<keyword evidence="1" id="KW-0732">Signal</keyword>
<protein>
    <submittedName>
        <fullName evidence="2">Uncharacterized protein</fullName>
    </submittedName>
</protein>
<evidence type="ECO:0000256" key="1">
    <source>
        <dbReference type="SAM" id="SignalP"/>
    </source>
</evidence>
<evidence type="ECO:0000313" key="3">
    <source>
        <dbReference type="Proteomes" id="UP000286576"/>
    </source>
</evidence>
<keyword evidence="3" id="KW-1185">Reference proteome</keyword>
<gene>
    <name evidence="2" type="ORF">D2V07_17640</name>
</gene>
<reference evidence="2 3" key="1">
    <citation type="submission" date="2018-08" db="EMBL/GenBank/DDBJ databases">
        <title>Erythrobacter zhengii sp.nov., a bacterium isolated from deep-sea sediment.</title>
        <authorList>
            <person name="Fang C."/>
            <person name="Wu Y.-H."/>
            <person name="Sun C."/>
            <person name="Wang H."/>
            <person name="Cheng H."/>
            <person name="Meng F.-X."/>
            <person name="Wang C.-S."/>
            <person name="Xu X.-W."/>
        </authorList>
    </citation>
    <scope>NUCLEOTIDE SEQUENCE [LARGE SCALE GENOMIC DNA]</scope>
    <source>
        <strain evidence="2 3">V18</strain>
    </source>
</reference>
<dbReference type="AlphaFoldDB" id="A0A418NN10"/>
<feature type="chain" id="PRO_5019301095" evidence="1">
    <location>
        <begin position="20"/>
        <end position="119"/>
    </location>
</feature>
<organism evidence="2 3">
    <name type="scientific">Aurantiacibacter zhengii</name>
    <dbReference type="NCBI Taxonomy" id="2307003"/>
    <lineage>
        <taxon>Bacteria</taxon>
        <taxon>Pseudomonadati</taxon>
        <taxon>Pseudomonadota</taxon>
        <taxon>Alphaproteobacteria</taxon>
        <taxon>Sphingomonadales</taxon>
        <taxon>Erythrobacteraceae</taxon>
        <taxon>Aurantiacibacter</taxon>
    </lineage>
</organism>
<accession>A0A418NN10</accession>
<evidence type="ECO:0000313" key="2">
    <source>
        <dbReference type="EMBL" id="RIV82754.1"/>
    </source>
</evidence>
<dbReference type="RefSeq" id="WP_119588216.1">
    <property type="nucleotide sequence ID" value="NZ_CAWODQ010000007.1"/>
</dbReference>
<name>A0A418NN10_9SPHN</name>
<comment type="caution">
    <text evidence="2">The sequence shown here is derived from an EMBL/GenBank/DDBJ whole genome shotgun (WGS) entry which is preliminary data.</text>
</comment>
<dbReference type="Proteomes" id="UP000286576">
    <property type="component" value="Unassembled WGS sequence"/>
</dbReference>
<dbReference type="EMBL" id="QXFL01000015">
    <property type="protein sequence ID" value="RIV82754.1"/>
    <property type="molecule type" value="Genomic_DNA"/>
</dbReference>
<sequence length="119" mass="12463">MIRIAIAFALVAASTPVLAQSPAVAPQLSLDHRMLLRCSAAFAIVANGQESGSPEALQYPELAERGREFFVRASAQVMDEAGLSREQIAAALTAEARDLRGSGSLDAVMPVCLGLLPAE</sequence>